<dbReference type="Pfam" id="PF00076">
    <property type="entry name" value="RRM_1"/>
    <property type="match status" value="1"/>
</dbReference>
<comment type="caution">
    <text evidence="4">The sequence shown here is derived from an EMBL/GenBank/DDBJ whole genome shotgun (WGS) entry which is preliminary data.</text>
</comment>
<dbReference type="CDD" id="cd12276">
    <property type="entry name" value="RRM2_MEI2_EAR1_like"/>
    <property type="match status" value="1"/>
</dbReference>
<dbReference type="Gene3D" id="3.30.70.330">
    <property type="match status" value="2"/>
</dbReference>
<dbReference type="PROSITE" id="PS50102">
    <property type="entry name" value="RRM"/>
    <property type="match status" value="1"/>
</dbReference>
<keyword evidence="1 2" id="KW-0694">RNA-binding</keyword>
<name>A0ABR2GQX2_9EUKA</name>
<evidence type="ECO:0000313" key="4">
    <source>
        <dbReference type="EMBL" id="KAK8836339.1"/>
    </source>
</evidence>
<organism evidence="4 5">
    <name type="scientific">Tritrichomonas musculus</name>
    <dbReference type="NCBI Taxonomy" id="1915356"/>
    <lineage>
        <taxon>Eukaryota</taxon>
        <taxon>Metamonada</taxon>
        <taxon>Parabasalia</taxon>
        <taxon>Tritrichomonadida</taxon>
        <taxon>Tritrichomonadidae</taxon>
        <taxon>Tritrichomonas</taxon>
    </lineage>
</organism>
<dbReference type="InterPro" id="IPR012677">
    <property type="entry name" value="Nucleotide-bd_a/b_plait_sf"/>
</dbReference>
<dbReference type="EMBL" id="JAPFFF010000066">
    <property type="protein sequence ID" value="KAK8836339.1"/>
    <property type="molecule type" value="Genomic_DNA"/>
</dbReference>
<dbReference type="InterPro" id="IPR035979">
    <property type="entry name" value="RBD_domain_sf"/>
</dbReference>
<keyword evidence="5" id="KW-1185">Reference proteome</keyword>
<dbReference type="Proteomes" id="UP001470230">
    <property type="component" value="Unassembled WGS sequence"/>
</dbReference>
<dbReference type="SUPFAM" id="SSF54928">
    <property type="entry name" value="RNA-binding domain, RBD"/>
    <property type="match status" value="2"/>
</dbReference>
<feature type="domain" description="RRM" evidence="3">
    <location>
        <begin position="166"/>
        <end position="243"/>
    </location>
</feature>
<evidence type="ECO:0000256" key="2">
    <source>
        <dbReference type="PROSITE-ProRule" id="PRU00176"/>
    </source>
</evidence>
<dbReference type="PANTHER" id="PTHR23189">
    <property type="entry name" value="RNA RECOGNITION MOTIF-CONTAINING"/>
    <property type="match status" value="1"/>
</dbReference>
<reference evidence="4 5" key="1">
    <citation type="submission" date="2024-04" db="EMBL/GenBank/DDBJ databases">
        <title>Tritrichomonas musculus Genome.</title>
        <authorList>
            <person name="Alves-Ferreira E."/>
            <person name="Grigg M."/>
            <person name="Lorenzi H."/>
            <person name="Galac M."/>
        </authorList>
    </citation>
    <scope>NUCLEOTIDE SEQUENCE [LARGE SCALE GENOMIC DNA]</scope>
    <source>
        <strain evidence="4 5">EAF2021</strain>
    </source>
</reference>
<accession>A0ABR2GQX2</accession>
<dbReference type="InterPro" id="IPR000504">
    <property type="entry name" value="RRM_dom"/>
</dbReference>
<sequence>MYDYKYLINDVFRDENKTEKYFEDLKLAIENQLENLMENEIKKPKKKQISNNSIIIKKAFCGIFSIDKCVSFENLYNEIPSRSLILVNIPISTTEEDIKGILIQFGDYYSCNFDQLNNGKITVKFYNILDAMMMRASTITINSRKIMMYFGKDEVVTDKKHPPNNGTIVVFNLPENASDNEIRNIFQSFGQIKDIRKTPNKNTQRFIEFYDTRSSRKAKNIMKKKKIVIAGKDCHINIEYSLPGNYRSNYEKYYNHSIPTIQRPVISKKN</sequence>
<gene>
    <name evidence="4" type="ORF">M9Y10_039680</name>
</gene>
<proteinExistence type="predicted"/>
<evidence type="ECO:0000259" key="3">
    <source>
        <dbReference type="PROSITE" id="PS50102"/>
    </source>
</evidence>
<dbReference type="SMART" id="SM00360">
    <property type="entry name" value="RRM"/>
    <property type="match status" value="2"/>
</dbReference>
<evidence type="ECO:0000313" key="5">
    <source>
        <dbReference type="Proteomes" id="UP001470230"/>
    </source>
</evidence>
<evidence type="ECO:0000256" key="1">
    <source>
        <dbReference type="ARBA" id="ARBA00022884"/>
    </source>
</evidence>
<protein>
    <recommendedName>
        <fullName evidence="3">RRM domain-containing protein</fullName>
    </recommendedName>
</protein>